<dbReference type="SUPFAM" id="SSF159888">
    <property type="entry name" value="YdhG-like"/>
    <property type="match status" value="1"/>
</dbReference>
<name>A0ABT0FQD1_9ACTN</name>
<gene>
    <name evidence="3" type="ORF">MF672_012170</name>
</gene>
<dbReference type="InterPro" id="IPR014922">
    <property type="entry name" value="YdhG-like"/>
</dbReference>
<sequence>MADNKQQTTTFDGFSEEERAAMKEHAQELKKAARRGGKADGEQDVLEKIAEMEGSDREMAERVHAIVTSVAPHLTPKLWYGQPAYARNGKIVCFFQPARKFKTRYATLGFNDAANLDDGDMWATAFALKGLSEQDAERIAALVKQAAS</sequence>
<proteinExistence type="predicted"/>
<evidence type="ECO:0000256" key="1">
    <source>
        <dbReference type="SAM" id="MobiDB-lite"/>
    </source>
</evidence>
<evidence type="ECO:0000313" key="3">
    <source>
        <dbReference type="EMBL" id="MCK2214540.1"/>
    </source>
</evidence>
<dbReference type="Proteomes" id="UP001317259">
    <property type="component" value="Unassembled WGS sequence"/>
</dbReference>
<feature type="domain" description="YdhG-like" evidence="2">
    <location>
        <begin position="57"/>
        <end position="146"/>
    </location>
</feature>
<evidence type="ECO:0000313" key="4">
    <source>
        <dbReference type="Proteomes" id="UP001317259"/>
    </source>
</evidence>
<feature type="compositionally biased region" description="Basic and acidic residues" evidence="1">
    <location>
        <begin position="16"/>
        <end position="45"/>
    </location>
</feature>
<comment type="caution">
    <text evidence="3">The sequence shown here is derived from an EMBL/GenBank/DDBJ whole genome shotgun (WGS) entry which is preliminary data.</text>
</comment>
<feature type="region of interest" description="Disordered" evidence="1">
    <location>
        <begin position="1"/>
        <end position="45"/>
    </location>
</feature>
<dbReference type="RefSeq" id="WP_242374216.1">
    <property type="nucleotide sequence ID" value="NZ_JAKRKC020000001.1"/>
</dbReference>
<reference evidence="3 4" key="1">
    <citation type="submission" date="2022-04" db="EMBL/GenBank/DDBJ databases">
        <title>Genome draft of Actinomadura sp. ATCC 31491.</title>
        <authorList>
            <person name="Shi X."/>
            <person name="Du Y."/>
        </authorList>
    </citation>
    <scope>NUCLEOTIDE SEQUENCE [LARGE SCALE GENOMIC DNA]</scope>
    <source>
        <strain evidence="3 4">ATCC 31491</strain>
    </source>
</reference>
<accession>A0ABT0FQD1</accession>
<keyword evidence="4" id="KW-1185">Reference proteome</keyword>
<feature type="compositionally biased region" description="Polar residues" evidence="1">
    <location>
        <begin position="1"/>
        <end position="12"/>
    </location>
</feature>
<protein>
    <submittedName>
        <fullName evidence="3">DUF1801 domain-containing protein</fullName>
    </submittedName>
</protein>
<organism evidence="3 4">
    <name type="scientific">Actinomadura luzonensis</name>
    <dbReference type="NCBI Taxonomy" id="2805427"/>
    <lineage>
        <taxon>Bacteria</taxon>
        <taxon>Bacillati</taxon>
        <taxon>Actinomycetota</taxon>
        <taxon>Actinomycetes</taxon>
        <taxon>Streptosporangiales</taxon>
        <taxon>Thermomonosporaceae</taxon>
        <taxon>Actinomadura</taxon>
    </lineage>
</organism>
<evidence type="ECO:0000259" key="2">
    <source>
        <dbReference type="Pfam" id="PF08818"/>
    </source>
</evidence>
<dbReference type="Pfam" id="PF08818">
    <property type="entry name" value="DUF1801"/>
    <property type="match status" value="1"/>
</dbReference>
<dbReference type="EMBL" id="JAKRKC020000001">
    <property type="protein sequence ID" value="MCK2214540.1"/>
    <property type="molecule type" value="Genomic_DNA"/>
</dbReference>
<dbReference type="Gene3D" id="3.90.1150.200">
    <property type="match status" value="1"/>
</dbReference>